<name>F4P423_BATDJ</name>
<dbReference type="RefSeq" id="XP_006679605.1">
    <property type="nucleotide sequence ID" value="XM_006679542.1"/>
</dbReference>
<evidence type="ECO:0000313" key="1">
    <source>
        <dbReference type="EMBL" id="EGF79962.1"/>
    </source>
</evidence>
<dbReference type="AlphaFoldDB" id="F4P423"/>
<sequence>MDQIHNSAQEQVERIADQRCFEEEKMVKGLLDEYIKAQRLAIIEERRLERDTQKKSNEQKKIKEMSRRKLYPFFIWVIV</sequence>
<dbReference type="HOGENOM" id="CLU_2605645_0_0_1"/>
<accession>F4P423</accession>
<proteinExistence type="predicted"/>
<keyword evidence="2" id="KW-1185">Reference proteome</keyword>
<gene>
    <name evidence="1" type="ORF">BATDEDRAFT_37047</name>
</gene>
<dbReference type="GeneID" id="18241293"/>
<dbReference type="EMBL" id="GL882885">
    <property type="protein sequence ID" value="EGF79962.1"/>
    <property type="molecule type" value="Genomic_DNA"/>
</dbReference>
<organism evidence="1 2">
    <name type="scientific">Batrachochytrium dendrobatidis (strain JAM81 / FGSC 10211)</name>
    <name type="common">Frog chytrid fungus</name>
    <dbReference type="NCBI Taxonomy" id="684364"/>
    <lineage>
        <taxon>Eukaryota</taxon>
        <taxon>Fungi</taxon>
        <taxon>Fungi incertae sedis</taxon>
        <taxon>Chytridiomycota</taxon>
        <taxon>Chytridiomycota incertae sedis</taxon>
        <taxon>Chytridiomycetes</taxon>
        <taxon>Rhizophydiales</taxon>
        <taxon>Rhizophydiales incertae sedis</taxon>
        <taxon>Batrachochytrium</taxon>
    </lineage>
</organism>
<protein>
    <submittedName>
        <fullName evidence="1">Expressed protein</fullName>
    </submittedName>
</protein>
<dbReference type="Proteomes" id="UP000007241">
    <property type="component" value="Unassembled WGS sequence"/>
</dbReference>
<dbReference type="InParanoid" id="F4P423"/>
<reference evidence="1 2" key="1">
    <citation type="submission" date="2009-12" db="EMBL/GenBank/DDBJ databases">
        <title>The draft genome of Batrachochytrium dendrobatidis.</title>
        <authorList>
            <consortium name="US DOE Joint Genome Institute (JGI-PGF)"/>
            <person name="Kuo A."/>
            <person name="Salamov A."/>
            <person name="Schmutz J."/>
            <person name="Lucas S."/>
            <person name="Pitluck S."/>
            <person name="Rosenblum E."/>
            <person name="Stajich J."/>
            <person name="Eisen M."/>
            <person name="Grigoriev I.V."/>
        </authorList>
    </citation>
    <scope>NUCLEOTIDE SEQUENCE [LARGE SCALE GENOMIC DNA]</scope>
    <source>
        <strain evidence="2">JAM81 / FGSC 10211</strain>
    </source>
</reference>
<evidence type="ECO:0000313" key="2">
    <source>
        <dbReference type="Proteomes" id="UP000007241"/>
    </source>
</evidence>